<evidence type="ECO:0000313" key="6">
    <source>
        <dbReference type="Proteomes" id="UP000472270"/>
    </source>
</evidence>
<evidence type="ECO:0000313" key="5">
    <source>
        <dbReference type="Ensembl" id="ENSSRHP00000025932.1"/>
    </source>
</evidence>
<dbReference type="UniPathway" id="UPA00143"/>
<dbReference type="GO" id="GO:0045842">
    <property type="term" value="P:positive regulation of mitotic metaphase/anaphase transition"/>
    <property type="evidence" value="ECO:0007669"/>
    <property type="project" value="TreeGrafter"/>
</dbReference>
<keyword evidence="4" id="KW-0131">Cell cycle</keyword>
<dbReference type="InterPro" id="IPR011990">
    <property type="entry name" value="TPR-like_helical_dom_sf"/>
</dbReference>
<name>A0A673HIX3_9TELE</name>
<keyword evidence="2" id="KW-0498">Mitosis</keyword>
<keyword evidence="1" id="KW-0132">Cell division</keyword>
<dbReference type="Ensembl" id="ENSSRHT00000026707.1">
    <property type="protein sequence ID" value="ENSSRHP00000025932.1"/>
    <property type="gene ID" value="ENSSRHG00000013589.1"/>
</dbReference>
<dbReference type="PANTHER" id="PTHR12830">
    <property type="entry name" value="ANAPHASE-PROMOTING COMPLEX SUBUNIT 5"/>
    <property type="match status" value="1"/>
</dbReference>
<dbReference type="GO" id="GO:0051301">
    <property type="term" value="P:cell division"/>
    <property type="evidence" value="ECO:0007669"/>
    <property type="project" value="UniProtKB-KW"/>
</dbReference>
<evidence type="ECO:0000256" key="2">
    <source>
        <dbReference type="ARBA" id="ARBA00022776"/>
    </source>
</evidence>
<reference evidence="5" key="2">
    <citation type="submission" date="2025-09" db="UniProtKB">
        <authorList>
            <consortium name="Ensembl"/>
        </authorList>
    </citation>
    <scope>IDENTIFICATION</scope>
</reference>
<evidence type="ECO:0000256" key="1">
    <source>
        <dbReference type="ARBA" id="ARBA00022618"/>
    </source>
</evidence>
<dbReference type="GO" id="GO:0070979">
    <property type="term" value="P:protein K11-linked ubiquitination"/>
    <property type="evidence" value="ECO:0007669"/>
    <property type="project" value="TreeGrafter"/>
</dbReference>
<dbReference type="GO" id="GO:0005680">
    <property type="term" value="C:anaphase-promoting complex"/>
    <property type="evidence" value="ECO:0007669"/>
    <property type="project" value="InterPro"/>
</dbReference>
<dbReference type="AlphaFoldDB" id="A0A673HIX3"/>
<protein>
    <submittedName>
        <fullName evidence="5">Anaphase promoting complex subunit 5</fullName>
    </submittedName>
</protein>
<dbReference type="Gene3D" id="1.25.40.10">
    <property type="entry name" value="Tetratricopeptide repeat domain"/>
    <property type="match status" value="1"/>
</dbReference>
<keyword evidence="6" id="KW-1185">Reference proteome</keyword>
<dbReference type="GO" id="GO:0031145">
    <property type="term" value="P:anaphase-promoting complex-dependent catabolic process"/>
    <property type="evidence" value="ECO:0007669"/>
    <property type="project" value="TreeGrafter"/>
</dbReference>
<evidence type="ECO:0000256" key="3">
    <source>
        <dbReference type="ARBA" id="ARBA00022786"/>
    </source>
</evidence>
<dbReference type="PANTHER" id="PTHR12830:SF9">
    <property type="entry name" value="ANAPHASE-PROMOTING COMPLEX SUBUNIT 5"/>
    <property type="match status" value="1"/>
</dbReference>
<accession>A0A673HIX3</accession>
<sequence length="287" mass="32365">MSYIYIYIRQIVLYSEFFFFFSGVVLTEDSVKIAAHFCLPLWMLCDLKIQFEKAMNDGKYHLAEPHVTAISALNSTEGLYRKAQLLKALNQSTKASKILKQLQQQCEKSKNTEMIIRMMLASAELHWDSATGFATAVPLLLQALALSRQHNLQSLTSETLLHLAFIQLMLGIPEQALVLVQDVLESVLAHGSLIDKGRALLLAARCQMALAGAAAQEHRLTAVHTLDEAAVYYSQLDCKERMRDIHYLQARLHHSLGNISQRNKCAMLFRLLDQELPSSGMTVVYRL</sequence>
<proteinExistence type="predicted"/>
<dbReference type="Proteomes" id="UP000472270">
    <property type="component" value="Unassembled WGS sequence"/>
</dbReference>
<evidence type="ECO:0000256" key="4">
    <source>
        <dbReference type="ARBA" id="ARBA00023306"/>
    </source>
</evidence>
<reference evidence="5" key="1">
    <citation type="submission" date="2025-08" db="UniProtKB">
        <authorList>
            <consortium name="Ensembl"/>
        </authorList>
    </citation>
    <scope>IDENTIFICATION</scope>
</reference>
<dbReference type="InterPro" id="IPR037679">
    <property type="entry name" value="Apc5"/>
</dbReference>
<dbReference type="SUPFAM" id="SSF48452">
    <property type="entry name" value="TPR-like"/>
    <property type="match status" value="1"/>
</dbReference>
<keyword evidence="3" id="KW-0833">Ubl conjugation pathway</keyword>
<organism evidence="5 6">
    <name type="scientific">Sinocyclocheilus rhinocerous</name>
    <dbReference type="NCBI Taxonomy" id="307959"/>
    <lineage>
        <taxon>Eukaryota</taxon>
        <taxon>Metazoa</taxon>
        <taxon>Chordata</taxon>
        <taxon>Craniata</taxon>
        <taxon>Vertebrata</taxon>
        <taxon>Euteleostomi</taxon>
        <taxon>Actinopterygii</taxon>
        <taxon>Neopterygii</taxon>
        <taxon>Teleostei</taxon>
        <taxon>Ostariophysi</taxon>
        <taxon>Cypriniformes</taxon>
        <taxon>Cyprinidae</taxon>
        <taxon>Cyprininae</taxon>
        <taxon>Sinocyclocheilus</taxon>
    </lineage>
</organism>